<evidence type="ECO:0000313" key="4">
    <source>
        <dbReference type="EMBL" id="RHZ22130.1"/>
    </source>
</evidence>
<name>A0A418F106_APHAT</name>
<evidence type="ECO:0000256" key="2">
    <source>
        <dbReference type="SAM" id="SignalP"/>
    </source>
</evidence>
<evidence type="ECO:0000313" key="6">
    <source>
        <dbReference type="Proteomes" id="UP000285712"/>
    </source>
</evidence>
<dbReference type="EMBL" id="QUTG01008169">
    <property type="protein sequence ID" value="RHY81377.1"/>
    <property type="molecule type" value="Genomic_DNA"/>
</dbReference>
<dbReference type="Proteomes" id="UP000285430">
    <property type="component" value="Unassembled WGS sequence"/>
</dbReference>
<feature type="transmembrane region" description="Helical" evidence="1">
    <location>
        <begin position="70"/>
        <end position="92"/>
    </location>
</feature>
<keyword evidence="1" id="KW-1133">Transmembrane helix</keyword>
<comment type="caution">
    <text evidence="4">The sequence shown here is derived from an EMBL/GenBank/DDBJ whole genome shotgun (WGS) entry which is preliminary data.</text>
</comment>
<evidence type="ECO:0000256" key="1">
    <source>
        <dbReference type="SAM" id="Phobius"/>
    </source>
</evidence>
<protein>
    <submittedName>
        <fullName evidence="4">Uncharacterized protein</fullName>
    </submittedName>
</protein>
<sequence>MQTRPAVLFALLALLSILTATTATPPSVLLRRRLHAQEEVDLDEVTLTTLLPVVTASVAGPPDNVTPFPLPVAIILGLLAVLGVVGAAVYVVRTARSDAMRKSDTECTTVLHMDGFLGM</sequence>
<gene>
    <name evidence="3" type="ORF">DYB35_003106</name>
    <name evidence="4" type="ORF">DYB37_006745</name>
</gene>
<proteinExistence type="predicted"/>
<keyword evidence="2" id="KW-0732">Signal</keyword>
<feature type="chain" id="PRO_5036106362" evidence="2">
    <location>
        <begin position="24"/>
        <end position="119"/>
    </location>
</feature>
<dbReference type="EMBL" id="QUTH01003041">
    <property type="protein sequence ID" value="RHZ22130.1"/>
    <property type="molecule type" value="Genomic_DNA"/>
</dbReference>
<dbReference type="AlphaFoldDB" id="A0A418F106"/>
<keyword evidence="1" id="KW-0472">Membrane</keyword>
<feature type="signal peptide" evidence="2">
    <location>
        <begin position="1"/>
        <end position="23"/>
    </location>
</feature>
<organism evidence="4 5">
    <name type="scientific">Aphanomyces astaci</name>
    <name type="common">Crayfish plague agent</name>
    <dbReference type="NCBI Taxonomy" id="112090"/>
    <lineage>
        <taxon>Eukaryota</taxon>
        <taxon>Sar</taxon>
        <taxon>Stramenopiles</taxon>
        <taxon>Oomycota</taxon>
        <taxon>Saprolegniomycetes</taxon>
        <taxon>Saprolegniales</taxon>
        <taxon>Verrucalvaceae</taxon>
        <taxon>Aphanomyces</taxon>
    </lineage>
</organism>
<evidence type="ECO:0000313" key="3">
    <source>
        <dbReference type="EMBL" id="RHY81377.1"/>
    </source>
</evidence>
<reference evidence="5 6" key="1">
    <citation type="submission" date="2018-08" db="EMBL/GenBank/DDBJ databases">
        <title>Aphanomyces genome sequencing and annotation.</title>
        <authorList>
            <person name="Minardi D."/>
            <person name="Oidtmann B."/>
            <person name="Van Der Giezen M."/>
            <person name="Studholme D.J."/>
        </authorList>
    </citation>
    <scope>NUCLEOTIDE SEQUENCE [LARGE SCALE GENOMIC DNA]</scope>
    <source>
        <strain evidence="4 5">Da</strain>
        <strain evidence="3 6">Sv</strain>
    </source>
</reference>
<keyword evidence="1" id="KW-0812">Transmembrane</keyword>
<dbReference type="Proteomes" id="UP000285712">
    <property type="component" value="Unassembled WGS sequence"/>
</dbReference>
<dbReference type="VEuPathDB" id="FungiDB:H257_18086"/>
<evidence type="ECO:0000313" key="5">
    <source>
        <dbReference type="Proteomes" id="UP000285430"/>
    </source>
</evidence>
<accession>A0A418F106</accession>